<evidence type="ECO:0000256" key="1">
    <source>
        <dbReference type="SAM" id="Phobius"/>
    </source>
</evidence>
<accession>A0A0A9BVK8</accession>
<dbReference type="AlphaFoldDB" id="A0A0A9BVK8"/>
<dbReference type="EMBL" id="GBRH01231662">
    <property type="protein sequence ID" value="JAD66233.1"/>
    <property type="molecule type" value="Transcribed_RNA"/>
</dbReference>
<reference evidence="2" key="1">
    <citation type="submission" date="2014-09" db="EMBL/GenBank/DDBJ databases">
        <authorList>
            <person name="Magalhaes I.L.F."/>
            <person name="Oliveira U."/>
            <person name="Santos F.R."/>
            <person name="Vidigal T.H.D.A."/>
            <person name="Brescovit A.D."/>
            <person name="Santos A.J."/>
        </authorList>
    </citation>
    <scope>NUCLEOTIDE SEQUENCE</scope>
    <source>
        <tissue evidence="2">Shoot tissue taken approximately 20 cm above the soil surface</tissue>
    </source>
</reference>
<keyword evidence="1" id="KW-1133">Transmembrane helix</keyword>
<keyword evidence="1" id="KW-0812">Transmembrane</keyword>
<name>A0A0A9BVK8_ARUDO</name>
<protein>
    <submittedName>
        <fullName evidence="2">Uncharacterized protein</fullName>
    </submittedName>
</protein>
<feature type="transmembrane region" description="Helical" evidence="1">
    <location>
        <begin position="12"/>
        <end position="34"/>
    </location>
</feature>
<proteinExistence type="predicted"/>
<organism evidence="2">
    <name type="scientific">Arundo donax</name>
    <name type="common">Giant reed</name>
    <name type="synonym">Donax arundinaceus</name>
    <dbReference type="NCBI Taxonomy" id="35708"/>
    <lineage>
        <taxon>Eukaryota</taxon>
        <taxon>Viridiplantae</taxon>
        <taxon>Streptophyta</taxon>
        <taxon>Embryophyta</taxon>
        <taxon>Tracheophyta</taxon>
        <taxon>Spermatophyta</taxon>
        <taxon>Magnoliopsida</taxon>
        <taxon>Liliopsida</taxon>
        <taxon>Poales</taxon>
        <taxon>Poaceae</taxon>
        <taxon>PACMAD clade</taxon>
        <taxon>Arundinoideae</taxon>
        <taxon>Arundineae</taxon>
        <taxon>Arundo</taxon>
    </lineage>
</organism>
<reference evidence="2" key="2">
    <citation type="journal article" date="2015" name="Data Brief">
        <title>Shoot transcriptome of the giant reed, Arundo donax.</title>
        <authorList>
            <person name="Barrero R.A."/>
            <person name="Guerrero F.D."/>
            <person name="Moolhuijzen P."/>
            <person name="Goolsby J.A."/>
            <person name="Tidwell J."/>
            <person name="Bellgard S.E."/>
            <person name="Bellgard M.I."/>
        </authorList>
    </citation>
    <scope>NUCLEOTIDE SEQUENCE</scope>
    <source>
        <tissue evidence="2">Shoot tissue taken approximately 20 cm above the soil surface</tissue>
    </source>
</reference>
<sequence>MLYCPPYSVVPIASVIICTFLLVIFSIRIPLVFLEARQIEIMIFFWRWK</sequence>
<evidence type="ECO:0000313" key="2">
    <source>
        <dbReference type="EMBL" id="JAD66233.1"/>
    </source>
</evidence>
<keyword evidence="1" id="KW-0472">Membrane</keyword>